<dbReference type="AlphaFoldDB" id="A0AAW8R7N6"/>
<feature type="binding site" evidence="2">
    <location>
        <position position="120"/>
    </location>
    <ligand>
        <name>Mg(2+)</name>
        <dbReference type="ChEBI" id="CHEBI:18420"/>
        <label>1</label>
    </ligand>
</feature>
<feature type="binding site" evidence="2">
    <location>
        <position position="212"/>
    </location>
    <ligand>
        <name>ATP</name>
        <dbReference type="ChEBI" id="CHEBI:30616"/>
    </ligand>
</feature>
<comment type="similarity">
    <text evidence="2">Belongs to the thiamine-monophosphate kinase family.</text>
</comment>
<dbReference type="NCBIfam" id="TIGR01379">
    <property type="entry name" value="thiL"/>
    <property type="match status" value="1"/>
</dbReference>
<dbReference type="GO" id="GO:0000287">
    <property type="term" value="F:magnesium ion binding"/>
    <property type="evidence" value="ECO:0007669"/>
    <property type="project" value="UniProtKB-UniRule"/>
</dbReference>
<feature type="binding site" evidence="2">
    <location>
        <position position="45"/>
    </location>
    <ligand>
        <name>Mg(2+)</name>
        <dbReference type="ChEBI" id="CHEBI:18420"/>
        <label>1</label>
    </ligand>
</feature>
<comment type="pathway">
    <text evidence="2">Cofactor biosynthesis; thiamine diphosphate biosynthesis; thiamine diphosphate from thiamine phosphate: step 1/1.</text>
</comment>
<dbReference type="PANTHER" id="PTHR30270:SF0">
    <property type="entry name" value="THIAMINE-MONOPHOSPHATE KINASE"/>
    <property type="match status" value="1"/>
</dbReference>
<gene>
    <name evidence="2 5" type="primary">thiL</name>
    <name evidence="5" type="ORF">RM544_15280</name>
</gene>
<comment type="caution">
    <text evidence="5">The sequence shown here is derived from an EMBL/GenBank/DDBJ whole genome shotgun (WGS) entry which is preliminary data.</text>
</comment>
<keyword evidence="2" id="KW-0547">Nucleotide-binding</keyword>
<dbReference type="SUPFAM" id="SSF55326">
    <property type="entry name" value="PurM N-terminal domain-like"/>
    <property type="match status" value="1"/>
</dbReference>
<keyword evidence="2 5" id="KW-0808">Transferase</keyword>
<evidence type="ECO:0000313" key="6">
    <source>
        <dbReference type="Proteomes" id="UP001249020"/>
    </source>
</evidence>
<dbReference type="GO" id="GO:0009030">
    <property type="term" value="F:thiamine-phosphate kinase activity"/>
    <property type="evidence" value="ECO:0007669"/>
    <property type="project" value="UniProtKB-UniRule"/>
</dbReference>
<keyword evidence="2" id="KW-0460">Magnesium</keyword>
<feature type="binding site" evidence="2">
    <location>
        <position position="28"/>
    </location>
    <ligand>
        <name>Mg(2+)</name>
        <dbReference type="ChEBI" id="CHEBI:18420"/>
        <label>4</label>
    </ligand>
</feature>
<name>A0AAW8R7N6_9ALTE</name>
<reference evidence="5 6" key="1">
    <citation type="submission" date="2023-09" db="EMBL/GenBank/DDBJ databases">
        <authorList>
            <person name="Rey-Velasco X."/>
        </authorList>
    </citation>
    <scope>NUCLEOTIDE SEQUENCE [LARGE SCALE GENOMIC DNA]</scope>
    <source>
        <strain evidence="5 6">W409</strain>
    </source>
</reference>
<evidence type="ECO:0000259" key="3">
    <source>
        <dbReference type="Pfam" id="PF00586"/>
    </source>
</evidence>
<feature type="domain" description="PurM-like N-terminal" evidence="3">
    <location>
        <begin position="26"/>
        <end position="135"/>
    </location>
</feature>
<dbReference type="InterPro" id="IPR036921">
    <property type="entry name" value="PurM-like_N_sf"/>
</dbReference>
<feature type="binding site" evidence="2">
    <location>
        <position position="262"/>
    </location>
    <ligand>
        <name>substrate</name>
    </ligand>
</feature>
<feature type="binding site" evidence="2">
    <location>
        <position position="320"/>
    </location>
    <ligand>
        <name>substrate</name>
    </ligand>
</feature>
<dbReference type="PIRSF" id="PIRSF005303">
    <property type="entry name" value="Thiam_monoph_kin"/>
    <property type="match status" value="1"/>
</dbReference>
<comment type="caution">
    <text evidence="2">Lacks conserved residue(s) required for the propagation of feature annotation.</text>
</comment>
<evidence type="ECO:0000259" key="4">
    <source>
        <dbReference type="Pfam" id="PF02769"/>
    </source>
</evidence>
<feature type="binding site" evidence="2">
    <location>
        <position position="73"/>
    </location>
    <ligand>
        <name>Mg(2+)</name>
        <dbReference type="ChEBI" id="CHEBI:18420"/>
        <label>2</label>
    </ligand>
</feature>
<feature type="binding site" evidence="2">
    <location>
        <position position="43"/>
    </location>
    <ligand>
        <name>Mg(2+)</name>
        <dbReference type="ChEBI" id="CHEBI:18420"/>
        <label>4</label>
    </ligand>
</feature>
<proteinExistence type="inferred from homology"/>
<feature type="binding site" evidence="2">
    <location>
        <position position="73"/>
    </location>
    <ligand>
        <name>Mg(2+)</name>
        <dbReference type="ChEBI" id="CHEBI:18420"/>
        <label>4</label>
    </ligand>
</feature>
<dbReference type="HAMAP" id="MF_02128">
    <property type="entry name" value="TMP_kinase"/>
    <property type="match status" value="1"/>
</dbReference>
<comment type="catalytic activity">
    <reaction evidence="2">
        <text>thiamine phosphate + ATP = thiamine diphosphate + ADP</text>
        <dbReference type="Rhea" id="RHEA:15913"/>
        <dbReference type="ChEBI" id="CHEBI:30616"/>
        <dbReference type="ChEBI" id="CHEBI:37575"/>
        <dbReference type="ChEBI" id="CHEBI:58937"/>
        <dbReference type="ChEBI" id="CHEBI:456216"/>
        <dbReference type="EC" id="2.7.4.16"/>
    </reaction>
</comment>
<dbReference type="Pfam" id="PF00586">
    <property type="entry name" value="AIRS"/>
    <property type="match status" value="1"/>
</dbReference>
<feature type="binding site" evidence="2">
    <location>
        <position position="52"/>
    </location>
    <ligand>
        <name>substrate</name>
    </ligand>
</feature>
<dbReference type="EMBL" id="JAVRIE010000007">
    <property type="protein sequence ID" value="MDT0583913.1"/>
    <property type="molecule type" value="Genomic_DNA"/>
</dbReference>
<organism evidence="5 6">
    <name type="scientific">Brumicola blandensis</name>
    <dbReference type="NCBI Taxonomy" id="3075611"/>
    <lineage>
        <taxon>Bacteria</taxon>
        <taxon>Pseudomonadati</taxon>
        <taxon>Pseudomonadota</taxon>
        <taxon>Gammaproteobacteria</taxon>
        <taxon>Alteromonadales</taxon>
        <taxon>Alteromonadaceae</taxon>
        <taxon>Brumicola</taxon>
    </lineage>
</organism>
<feature type="domain" description="PurM-like C-terminal" evidence="4">
    <location>
        <begin position="148"/>
        <end position="298"/>
    </location>
</feature>
<dbReference type="Gene3D" id="3.90.650.10">
    <property type="entry name" value="PurM-like C-terminal domain"/>
    <property type="match status" value="1"/>
</dbReference>
<feature type="binding site" evidence="2">
    <location>
        <position position="73"/>
    </location>
    <ligand>
        <name>Mg(2+)</name>
        <dbReference type="ChEBI" id="CHEBI:18420"/>
        <label>3</label>
    </ligand>
</feature>
<dbReference type="Proteomes" id="UP001249020">
    <property type="component" value="Unassembled WGS sequence"/>
</dbReference>
<keyword evidence="6" id="KW-1185">Reference proteome</keyword>
<dbReference type="GO" id="GO:0009229">
    <property type="term" value="P:thiamine diphosphate biosynthetic process"/>
    <property type="evidence" value="ECO:0007669"/>
    <property type="project" value="UniProtKB-UniRule"/>
</dbReference>
<dbReference type="Gene3D" id="3.30.1330.10">
    <property type="entry name" value="PurM-like, N-terminal domain"/>
    <property type="match status" value="1"/>
</dbReference>
<feature type="binding site" evidence="2">
    <location>
        <position position="28"/>
    </location>
    <ligand>
        <name>Mg(2+)</name>
        <dbReference type="ChEBI" id="CHEBI:18420"/>
        <label>3</label>
    </ligand>
</feature>
<protein>
    <recommendedName>
        <fullName evidence="2">Thiamine-monophosphate kinase</fullName>
        <shortName evidence="2">TMP kinase</shortName>
        <shortName evidence="2">Thiamine-phosphate kinase</shortName>
        <ecNumber evidence="2">2.7.4.16</ecNumber>
    </recommendedName>
</protein>
<feature type="binding site" evidence="2">
    <location>
        <begin position="119"/>
        <end position="120"/>
    </location>
    <ligand>
        <name>ATP</name>
        <dbReference type="ChEBI" id="CHEBI:30616"/>
    </ligand>
</feature>
<feature type="binding site" evidence="2">
    <location>
        <position position="144"/>
    </location>
    <ligand>
        <name>ATP</name>
        <dbReference type="ChEBI" id="CHEBI:30616"/>
    </ligand>
</feature>
<accession>A0AAW8R7N6</accession>
<evidence type="ECO:0000313" key="5">
    <source>
        <dbReference type="EMBL" id="MDT0583913.1"/>
    </source>
</evidence>
<dbReference type="InterPro" id="IPR006283">
    <property type="entry name" value="ThiL-like"/>
</dbReference>
<dbReference type="SUPFAM" id="SSF56042">
    <property type="entry name" value="PurM C-terminal domain-like"/>
    <property type="match status" value="1"/>
</dbReference>
<dbReference type="PANTHER" id="PTHR30270">
    <property type="entry name" value="THIAMINE-MONOPHOSPHATE KINASE"/>
    <property type="match status" value="1"/>
</dbReference>
<feature type="binding site" evidence="2">
    <location>
        <position position="44"/>
    </location>
    <ligand>
        <name>Mg(2+)</name>
        <dbReference type="ChEBI" id="CHEBI:18420"/>
        <label>1</label>
    </ligand>
</feature>
<dbReference type="GO" id="GO:0009228">
    <property type="term" value="P:thiamine biosynthetic process"/>
    <property type="evidence" value="ECO:0007669"/>
    <property type="project" value="UniProtKB-KW"/>
</dbReference>
<keyword evidence="2" id="KW-0067">ATP-binding</keyword>
<sequence>MKEFDLISNHFSKGGFQRKDVLIGIGDDAAVTRVPSGQCLVTTTDTMVEGVHFLAGTQPEAIAHKLVAVNLSDLSAMGAEPAWVSLSLSLPQIDPAWIKAFSEKLHSLSEYFSFQLIGGDTVQGPLSITLTAQGFIPEDNQITRAGAQAGDWIMVTGCLGDAGVGLDILKGLRQVENLEQASYLKNRHWYPTPRVLAGTTMRRIASSCIDLSDGLVQDIQHITAASQVGVLIHLDKLPISEALGENVDNLLDAITYAATAGDDYELLFTVPEEQRVNIETALSSYDIPVTCIGQVTGAVGKVDLRIDEKPFKFSASAKGFEHFS</sequence>
<feature type="binding site" evidence="2">
    <location>
        <position position="213"/>
    </location>
    <ligand>
        <name>Mg(2+)</name>
        <dbReference type="ChEBI" id="CHEBI:18420"/>
        <label>5</label>
    </ligand>
</feature>
<comment type="function">
    <text evidence="2">Catalyzes the ATP-dependent phosphorylation of thiamine-monophosphate (TMP) to form thiamine-pyrophosphate (TPP), the active form of vitamin B1.</text>
</comment>
<dbReference type="Pfam" id="PF02769">
    <property type="entry name" value="AIRS_C"/>
    <property type="match status" value="1"/>
</dbReference>
<feature type="binding site" evidence="2">
    <location>
        <position position="45"/>
    </location>
    <ligand>
        <name>Mg(2+)</name>
        <dbReference type="ChEBI" id="CHEBI:18420"/>
        <label>2</label>
    </ligand>
</feature>
<feature type="binding site" evidence="2">
    <location>
        <position position="210"/>
    </location>
    <ligand>
        <name>Mg(2+)</name>
        <dbReference type="ChEBI" id="CHEBI:18420"/>
        <label>3</label>
    </ligand>
</feature>
<evidence type="ECO:0000256" key="2">
    <source>
        <dbReference type="HAMAP-Rule" id="MF_02128"/>
    </source>
</evidence>
<dbReference type="InterPro" id="IPR016188">
    <property type="entry name" value="PurM-like_N"/>
</dbReference>
<comment type="miscellaneous">
    <text evidence="2">Reaction mechanism of ThiL seems to utilize a direct, inline transfer of the gamma-phosphate of ATP to TMP rather than a phosphorylated enzyme intermediate.</text>
</comment>
<keyword evidence="1 2" id="KW-0784">Thiamine biosynthesis</keyword>
<dbReference type="RefSeq" id="WP_311362687.1">
    <property type="nucleotide sequence ID" value="NZ_JAVRIE010000007.1"/>
</dbReference>
<dbReference type="CDD" id="cd02194">
    <property type="entry name" value="ThiL"/>
    <property type="match status" value="1"/>
</dbReference>
<keyword evidence="2" id="KW-0479">Metal-binding</keyword>
<dbReference type="InterPro" id="IPR036676">
    <property type="entry name" value="PurM-like_C_sf"/>
</dbReference>
<evidence type="ECO:0000256" key="1">
    <source>
        <dbReference type="ARBA" id="ARBA00022977"/>
    </source>
</evidence>
<keyword evidence="2 5" id="KW-0418">Kinase</keyword>
<dbReference type="EC" id="2.7.4.16" evidence="2"/>
<dbReference type="GO" id="GO:0005524">
    <property type="term" value="F:ATP binding"/>
    <property type="evidence" value="ECO:0007669"/>
    <property type="project" value="UniProtKB-UniRule"/>
</dbReference>
<dbReference type="InterPro" id="IPR010918">
    <property type="entry name" value="PurM-like_C_dom"/>
</dbReference>